<feature type="region of interest" description="Disordered" evidence="1">
    <location>
        <begin position="235"/>
        <end position="363"/>
    </location>
</feature>
<organism evidence="2 3">
    <name type="scientific">Eubacterium ramulus</name>
    <dbReference type="NCBI Taxonomy" id="39490"/>
    <lineage>
        <taxon>Bacteria</taxon>
        <taxon>Bacillati</taxon>
        <taxon>Bacillota</taxon>
        <taxon>Clostridia</taxon>
        <taxon>Eubacteriales</taxon>
        <taxon>Eubacteriaceae</taxon>
        <taxon>Eubacterium</taxon>
    </lineage>
</organism>
<evidence type="ECO:0000313" key="2">
    <source>
        <dbReference type="EMBL" id="CUN15950.1"/>
    </source>
</evidence>
<name>A0A173UNE7_EUBRA</name>
<dbReference type="STRING" id="39490.ERS852448_02133"/>
<proteinExistence type="predicted"/>
<dbReference type="RefSeq" id="WP_055290511.1">
    <property type="nucleotide sequence ID" value="NZ_CP173382.1"/>
</dbReference>
<protein>
    <recommendedName>
        <fullName evidence="4">DUF3102 domain-containing protein</fullName>
    </recommendedName>
</protein>
<feature type="compositionally biased region" description="Basic and acidic residues" evidence="1">
    <location>
        <begin position="322"/>
        <end position="336"/>
    </location>
</feature>
<dbReference type="AlphaFoldDB" id="A0A173UNE7"/>
<dbReference type="EMBL" id="CYYA01000015">
    <property type="protein sequence ID" value="CUN15950.1"/>
    <property type="molecule type" value="Genomic_DNA"/>
</dbReference>
<feature type="compositionally biased region" description="Acidic residues" evidence="1">
    <location>
        <begin position="337"/>
        <end position="363"/>
    </location>
</feature>
<sequence>MEYVQMTLNDWIEIKQKLKQELLGVKQSFVRIGYALRQIDDQKLYERDGYKSVAEFAKAEYGLEPSTTSRFMAINREYSIDGYSERLRPEYADLGRSQLEEMLKLPDSDRQMIQPDTSREDIRELKRFNKTEPEAGEADDIRQLVEKFYQDHMDVLNAVFSEVTEFGKPTAERFKEIVNPGGNRSYKKGLFFLMMYENRVTFKKFGDTPKDMNWEEFYQMTMDIFGASAAGTDTWRNYFGGPEEQDVVEQPEKEDVPEEHPEPINENTEQEAEESQQGEEETGGYGTDSETEHQEDDTEGEETGSGDYEEDTDESIEPAGEESQREEIAPAQKELEIQENECLESSAPEENDDENEPVEEEIPEVEVVDEMYETRREYMSNLTVLELAHYLAGELEKHHLEKIDTETEVRIHDWLSEKVDRFGKPMEDAR</sequence>
<reference evidence="2 3" key="1">
    <citation type="submission" date="2015-09" db="EMBL/GenBank/DDBJ databases">
        <authorList>
            <consortium name="Pathogen Informatics"/>
        </authorList>
    </citation>
    <scope>NUCLEOTIDE SEQUENCE [LARGE SCALE GENOMIC DNA]</scope>
    <source>
        <strain evidence="2 3">2789STDY5608891</strain>
    </source>
</reference>
<evidence type="ECO:0008006" key="4">
    <source>
        <dbReference type="Google" id="ProtNLM"/>
    </source>
</evidence>
<accession>A0A173UNE7</accession>
<feature type="compositionally biased region" description="Acidic residues" evidence="1">
    <location>
        <begin position="268"/>
        <end position="282"/>
    </location>
</feature>
<dbReference type="Proteomes" id="UP000095492">
    <property type="component" value="Unassembled WGS sequence"/>
</dbReference>
<gene>
    <name evidence="2" type="ORF">ERS852448_02133</name>
</gene>
<evidence type="ECO:0000256" key="1">
    <source>
        <dbReference type="SAM" id="MobiDB-lite"/>
    </source>
</evidence>
<feature type="compositionally biased region" description="Basic and acidic residues" evidence="1">
    <location>
        <begin position="250"/>
        <end position="263"/>
    </location>
</feature>
<dbReference type="OrthoDB" id="2062779at2"/>
<feature type="compositionally biased region" description="Acidic residues" evidence="1">
    <location>
        <begin position="293"/>
        <end position="320"/>
    </location>
</feature>
<dbReference type="GeneID" id="97391195"/>
<evidence type="ECO:0000313" key="3">
    <source>
        <dbReference type="Proteomes" id="UP000095492"/>
    </source>
</evidence>